<evidence type="ECO:0000256" key="3">
    <source>
        <dbReference type="PROSITE-ProRule" id="PRU00289"/>
    </source>
</evidence>
<dbReference type="AlphaFoldDB" id="A5F9L8"/>
<dbReference type="PANTHER" id="PTHR22683">
    <property type="entry name" value="SPORULATION PROTEIN RELATED"/>
    <property type="match status" value="1"/>
</dbReference>
<dbReference type="PANTHER" id="PTHR22683:SF47">
    <property type="entry name" value="FTSK DOMAIN-CONTAINING PROTEIN YDCQ"/>
    <property type="match status" value="1"/>
</dbReference>
<dbReference type="InterPro" id="IPR027417">
    <property type="entry name" value="P-loop_NTPase"/>
</dbReference>
<accession>A5F9L8</accession>
<feature type="domain" description="FtsK" evidence="4">
    <location>
        <begin position="127"/>
        <end position="320"/>
    </location>
</feature>
<evidence type="ECO:0000313" key="5">
    <source>
        <dbReference type="EMBL" id="ABQ23640.1"/>
    </source>
</evidence>
<evidence type="ECO:0000256" key="1">
    <source>
        <dbReference type="ARBA" id="ARBA00022741"/>
    </source>
</evidence>
<dbReference type="RefSeq" id="WP_011930387.1">
    <property type="nucleotide sequence ID" value="NC_009466.1"/>
</dbReference>
<keyword evidence="6" id="KW-1185">Reference proteome</keyword>
<name>A5F9L8_CLOK5</name>
<proteinExistence type="predicted"/>
<keyword evidence="2 3" id="KW-0067">ATP-binding</keyword>
<dbReference type="InterPro" id="IPR002543">
    <property type="entry name" value="FtsK_dom"/>
</dbReference>
<keyword evidence="1 3" id="KW-0547">Nucleotide-binding</keyword>
<dbReference type="EMBL" id="CP000674">
    <property type="protein sequence ID" value="ABQ23640.1"/>
    <property type="molecule type" value="Genomic_DNA"/>
</dbReference>
<reference evidence="5 6" key="1">
    <citation type="journal article" date="2008" name="Proc. Natl. Acad. Sci. U.S.A.">
        <title>The genome of Clostridium kluyveri, a strict anaerobe with unique metabolic features.</title>
        <authorList>
            <person name="Seedorf H."/>
            <person name="Fricke W.F."/>
            <person name="Veith B."/>
            <person name="Brueggemann H."/>
            <person name="Liesegang H."/>
            <person name="Strittmatter A."/>
            <person name="Miethke M."/>
            <person name="Buckel W."/>
            <person name="Hinderberger J."/>
            <person name="Li F."/>
            <person name="Hagemeier C."/>
            <person name="Thauer R.K."/>
            <person name="Gottschalk G."/>
        </authorList>
    </citation>
    <scope>NUCLEOTIDE SEQUENCE [LARGE SCALE GENOMIC DNA]</scope>
    <source>
        <strain evidence="6">ATCC 8527 / DSM 555 / NCIMB 10680</strain>
        <plasmid evidence="5 6">pCKL555A</plasmid>
    </source>
</reference>
<evidence type="ECO:0000313" key="6">
    <source>
        <dbReference type="Proteomes" id="UP000002411"/>
    </source>
</evidence>
<dbReference type="Proteomes" id="UP000002411">
    <property type="component" value="Plasmid pCKL555A"/>
</dbReference>
<evidence type="ECO:0000256" key="2">
    <source>
        <dbReference type="ARBA" id="ARBA00022840"/>
    </source>
</evidence>
<dbReference type="GO" id="GO:0003677">
    <property type="term" value="F:DNA binding"/>
    <property type="evidence" value="ECO:0007669"/>
    <property type="project" value="InterPro"/>
</dbReference>
<dbReference type="Gene3D" id="3.40.50.300">
    <property type="entry name" value="P-loop containing nucleotide triphosphate hydrolases"/>
    <property type="match status" value="1"/>
</dbReference>
<dbReference type="GO" id="GO:0005524">
    <property type="term" value="F:ATP binding"/>
    <property type="evidence" value="ECO:0007669"/>
    <property type="project" value="UniProtKB-UniRule"/>
</dbReference>
<evidence type="ECO:0000259" key="4">
    <source>
        <dbReference type="PROSITE" id="PS50901"/>
    </source>
</evidence>
<dbReference type="Pfam" id="PF01580">
    <property type="entry name" value="FtsK_SpoIIIE"/>
    <property type="match status" value="1"/>
</dbReference>
<dbReference type="PROSITE" id="PS50901">
    <property type="entry name" value="FTSK"/>
    <property type="match status" value="1"/>
</dbReference>
<dbReference type="InterPro" id="IPR050206">
    <property type="entry name" value="FtsK/SpoIIIE/SftA"/>
</dbReference>
<geneLocation type="plasmid" evidence="5 6">
    <name>pCKL555A</name>
</geneLocation>
<dbReference type="eggNOG" id="COG1674">
    <property type="taxonomic scope" value="Bacteria"/>
</dbReference>
<keyword evidence="5" id="KW-0614">Plasmid</keyword>
<dbReference type="KEGG" id="ckl:CKL_4041"/>
<dbReference type="SUPFAM" id="SSF52540">
    <property type="entry name" value="P-loop containing nucleoside triphosphate hydrolases"/>
    <property type="match status" value="1"/>
</dbReference>
<gene>
    <name evidence="5" type="ordered locus">CKL_4041</name>
</gene>
<sequence length="391" mass="44825">MITEALILGCIGYTYKNTDKLKIRRKWKQITFSKSQFTNKLDKTLKIHSIKRTEYGHEIIVELPYSYTFKQLEGDIDIFKEGLGYKSIQLKSEGNIVHMYCVKEFKFKDYASLKLPANKLLIADGLMEPIIVDMNKFPHMLIGGDTGTGKSRILLLILTNLIKYCSNVELYLLQVRKNDLGVFQNCSQVKVNSKTLEEVLESLKKIDIECRRREKLIDNIKGYYNIEDYNNVAYNKLKYIYVVIEEFSFLNTSRGDSKAEKQLKAQCLKHIKTIVNVGRSSGVFLVTALQKPTNDSIPSDIKAQLCTRVSLKIADEPAAIVILGNGKASKLQERELICRTLREQQGYSYTIDHAMVMENIKHRIIEKPKKTAPKPENDVNNILSILNEINQ</sequence>
<organism evidence="5 6">
    <name type="scientific">Clostridium kluyveri (strain ATCC 8527 / DSM 555 / NBRC 12016 / NCIMB 10680 / K1)</name>
    <dbReference type="NCBI Taxonomy" id="431943"/>
    <lineage>
        <taxon>Bacteria</taxon>
        <taxon>Bacillati</taxon>
        <taxon>Bacillota</taxon>
        <taxon>Clostridia</taxon>
        <taxon>Eubacteriales</taxon>
        <taxon>Clostridiaceae</taxon>
        <taxon>Clostridium</taxon>
    </lineage>
</organism>
<protein>
    <submittedName>
        <fullName evidence="5">FtsK/SpoIIIE and related protein</fullName>
    </submittedName>
</protein>
<feature type="binding site" evidence="3">
    <location>
        <begin position="144"/>
        <end position="151"/>
    </location>
    <ligand>
        <name>ATP</name>
        <dbReference type="ChEBI" id="CHEBI:30616"/>
    </ligand>
</feature>
<dbReference type="HOGENOM" id="CLU_705359_0_0_9"/>